<proteinExistence type="predicted"/>
<evidence type="ECO:0000313" key="2">
    <source>
        <dbReference type="Proteomes" id="UP000694866"/>
    </source>
</evidence>
<dbReference type="RefSeq" id="XP_011300635.1">
    <property type="nucleotide sequence ID" value="XM_011302333.1"/>
</dbReference>
<dbReference type="PANTHER" id="PTHR12496">
    <property type="entry name" value="CGI-41 METHYLTRANSFERASE"/>
    <property type="match status" value="1"/>
</dbReference>
<sequence length="487" mass="55931">MAADQESMCTCHACLGIRVIIDSALKVLDLYRWMLDSYIIDFFQDNLWDRLPRPWAKILENVALDELGSWILRERRPRHVWPLSLIALRRSIDLLSINREPTARTRFTCKLSQRDPKESVKTCETLITKDKRLDKFENLFKKHVKQKKRYEIEKFSEIVARCSELSNSSCIVDTGAGIGHLARELAYKYQLAVICIEQDKSLSELARKYDEQFMKKFKTHLAGFCGVPPYHLCAKIVDESCTGDGLPAVFRGILRDYFSQQSNDNGFGLIGLHPCGDLAARLLKFYVGQQNAKFISVVGCCYMKLTINEDRTTSALGYPLSKYVERNSSHSLSYAALEVACHAVENYCDKMKSNEYDDLKVHAYRATLEKILVNKGGDVMRRGRVGSVKVNGRMSFQEYCRLATEKLDINRRVNILEINHTEIEGCLAKWRHVAAFEALRFMLAPLVETVILLDRFLFLSDNHFRPVLKAEFNPRLSPRNFVLTSIK</sequence>
<protein>
    <submittedName>
        <fullName evidence="3">Protein RRNAD1</fullName>
    </submittedName>
</protein>
<organism evidence="2 3">
    <name type="scientific">Fopius arisanus</name>
    <dbReference type="NCBI Taxonomy" id="64838"/>
    <lineage>
        <taxon>Eukaryota</taxon>
        <taxon>Metazoa</taxon>
        <taxon>Ecdysozoa</taxon>
        <taxon>Arthropoda</taxon>
        <taxon>Hexapoda</taxon>
        <taxon>Insecta</taxon>
        <taxon>Pterygota</taxon>
        <taxon>Neoptera</taxon>
        <taxon>Endopterygota</taxon>
        <taxon>Hymenoptera</taxon>
        <taxon>Apocrita</taxon>
        <taxon>Ichneumonoidea</taxon>
        <taxon>Braconidae</taxon>
        <taxon>Opiinae</taxon>
        <taxon>Fopius</taxon>
    </lineage>
</organism>
<gene>
    <name evidence="3" type="primary">LOC105265056</name>
</gene>
<dbReference type="PANTHER" id="PTHR12496:SF2">
    <property type="entry name" value="METHYLTRANSFERASE-LIKE PROTEIN 25B"/>
    <property type="match status" value="1"/>
</dbReference>
<dbReference type="KEGG" id="fas:105265056"/>
<dbReference type="AlphaFoldDB" id="A0A9R1T0W6"/>
<dbReference type="InterPro" id="IPR025714">
    <property type="entry name" value="Methyltranfer_dom"/>
</dbReference>
<feature type="domain" description="Methyltransferase" evidence="1">
    <location>
        <begin position="147"/>
        <end position="306"/>
    </location>
</feature>
<reference evidence="3" key="1">
    <citation type="submission" date="2025-08" db="UniProtKB">
        <authorList>
            <consortium name="RefSeq"/>
        </authorList>
    </citation>
    <scope>IDENTIFICATION</scope>
</reference>
<dbReference type="Proteomes" id="UP000694866">
    <property type="component" value="Unplaced"/>
</dbReference>
<dbReference type="InterPro" id="IPR029063">
    <property type="entry name" value="SAM-dependent_MTases_sf"/>
</dbReference>
<accession>A0A9R1T0W6</accession>
<evidence type="ECO:0000259" key="1">
    <source>
        <dbReference type="Pfam" id="PF13679"/>
    </source>
</evidence>
<keyword evidence="2" id="KW-1185">Reference proteome</keyword>
<dbReference type="OrthoDB" id="5875367at2759"/>
<dbReference type="InterPro" id="IPR052220">
    <property type="entry name" value="METTL25"/>
</dbReference>
<dbReference type="Pfam" id="PF13679">
    <property type="entry name" value="Methyltransf_32"/>
    <property type="match status" value="1"/>
</dbReference>
<dbReference type="Gene3D" id="3.40.50.150">
    <property type="entry name" value="Vaccinia Virus protein VP39"/>
    <property type="match status" value="1"/>
</dbReference>
<dbReference type="GeneID" id="105265056"/>
<dbReference type="SUPFAM" id="SSF53335">
    <property type="entry name" value="S-adenosyl-L-methionine-dependent methyltransferases"/>
    <property type="match status" value="1"/>
</dbReference>
<evidence type="ECO:0000313" key="3">
    <source>
        <dbReference type="RefSeq" id="XP_011300635.1"/>
    </source>
</evidence>
<name>A0A9R1T0W6_9HYME</name>